<dbReference type="Proteomes" id="UP000504636">
    <property type="component" value="Unplaced"/>
</dbReference>
<name>A0A6A6YED1_9PEZI</name>
<keyword evidence="2" id="KW-1185">Reference proteome</keyword>
<reference evidence="3" key="3">
    <citation type="submission" date="2025-04" db="UniProtKB">
        <authorList>
            <consortium name="RefSeq"/>
        </authorList>
    </citation>
    <scope>IDENTIFICATION</scope>
    <source>
        <strain evidence="3">CBS 304.34</strain>
    </source>
</reference>
<evidence type="ECO:0000313" key="3">
    <source>
        <dbReference type="RefSeq" id="XP_033573318.1"/>
    </source>
</evidence>
<evidence type="ECO:0000313" key="1">
    <source>
        <dbReference type="EMBL" id="KAF2806354.1"/>
    </source>
</evidence>
<dbReference type="GeneID" id="54463151"/>
<evidence type="ECO:0000313" key="2">
    <source>
        <dbReference type="Proteomes" id="UP000504636"/>
    </source>
</evidence>
<accession>A0A6A6YED1</accession>
<dbReference type="EMBL" id="MU003707">
    <property type="protein sequence ID" value="KAF2806354.1"/>
    <property type="molecule type" value="Genomic_DNA"/>
</dbReference>
<dbReference type="AlphaFoldDB" id="A0A6A6YED1"/>
<gene>
    <name evidence="1 3" type="ORF">BDZ99DRAFT_479614</name>
</gene>
<dbReference type="OrthoDB" id="4774856at2759"/>
<protein>
    <submittedName>
        <fullName evidence="1 3">Uncharacterized protein</fullName>
    </submittedName>
</protein>
<reference evidence="3" key="2">
    <citation type="submission" date="2020-04" db="EMBL/GenBank/DDBJ databases">
        <authorList>
            <consortium name="NCBI Genome Project"/>
        </authorList>
    </citation>
    <scope>NUCLEOTIDE SEQUENCE</scope>
    <source>
        <strain evidence="3">CBS 304.34</strain>
    </source>
</reference>
<dbReference type="RefSeq" id="XP_033573318.1">
    <property type="nucleotide sequence ID" value="XM_033722258.1"/>
</dbReference>
<proteinExistence type="predicted"/>
<organism evidence="1">
    <name type="scientific">Mytilinidion resinicola</name>
    <dbReference type="NCBI Taxonomy" id="574789"/>
    <lineage>
        <taxon>Eukaryota</taxon>
        <taxon>Fungi</taxon>
        <taxon>Dikarya</taxon>
        <taxon>Ascomycota</taxon>
        <taxon>Pezizomycotina</taxon>
        <taxon>Dothideomycetes</taxon>
        <taxon>Pleosporomycetidae</taxon>
        <taxon>Mytilinidiales</taxon>
        <taxon>Mytilinidiaceae</taxon>
        <taxon>Mytilinidion</taxon>
    </lineage>
</organism>
<reference evidence="1 3" key="1">
    <citation type="journal article" date="2020" name="Stud. Mycol.">
        <title>101 Dothideomycetes genomes: a test case for predicting lifestyles and emergence of pathogens.</title>
        <authorList>
            <person name="Haridas S."/>
            <person name="Albert R."/>
            <person name="Binder M."/>
            <person name="Bloem J."/>
            <person name="Labutti K."/>
            <person name="Salamov A."/>
            <person name="Andreopoulos B."/>
            <person name="Baker S."/>
            <person name="Barry K."/>
            <person name="Bills G."/>
            <person name="Bluhm B."/>
            <person name="Cannon C."/>
            <person name="Castanera R."/>
            <person name="Culley D."/>
            <person name="Daum C."/>
            <person name="Ezra D."/>
            <person name="Gonzalez J."/>
            <person name="Henrissat B."/>
            <person name="Kuo A."/>
            <person name="Liang C."/>
            <person name="Lipzen A."/>
            <person name="Lutzoni F."/>
            <person name="Magnuson J."/>
            <person name="Mondo S."/>
            <person name="Nolan M."/>
            <person name="Ohm R."/>
            <person name="Pangilinan J."/>
            <person name="Park H.-J."/>
            <person name="Ramirez L."/>
            <person name="Alfaro M."/>
            <person name="Sun H."/>
            <person name="Tritt A."/>
            <person name="Yoshinaga Y."/>
            <person name="Zwiers L.-H."/>
            <person name="Turgeon B."/>
            <person name="Goodwin S."/>
            <person name="Spatafora J."/>
            <person name="Crous P."/>
            <person name="Grigoriev I."/>
        </authorList>
    </citation>
    <scope>NUCLEOTIDE SEQUENCE</scope>
    <source>
        <strain evidence="1 3">CBS 304.34</strain>
    </source>
</reference>
<sequence length="150" mass="16677">MPKAARDRISVISQAPSPTAIADFVVDKANPISAAYSGAVRRRRQKIPKARVDLAASRELSELYWVISDMFPSKTSAKDVLEKSLQDTKSFQDLIDLLEQHSSKVVSSYDAIYPREPPHLTSLGHLDPTTIQPLQGAAFWEKLKRKLSSS</sequence>